<feature type="region of interest" description="Disordered" evidence="7">
    <location>
        <begin position="293"/>
        <end position="323"/>
    </location>
</feature>
<evidence type="ECO:0000259" key="9">
    <source>
        <dbReference type="Pfam" id="PF00892"/>
    </source>
</evidence>
<dbReference type="PANTHER" id="PTHR42920">
    <property type="entry name" value="OS03G0707200 PROTEIN-RELATED"/>
    <property type="match status" value="1"/>
</dbReference>
<comment type="similarity">
    <text evidence="2">Belongs to the EamA transporter family.</text>
</comment>
<evidence type="ECO:0000256" key="3">
    <source>
        <dbReference type="ARBA" id="ARBA00022475"/>
    </source>
</evidence>
<keyword evidence="4 8" id="KW-0812">Transmembrane</keyword>
<organism evidence="10 11">
    <name type="scientific">Dactylosporangium fulvum</name>
    <dbReference type="NCBI Taxonomy" id="53359"/>
    <lineage>
        <taxon>Bacteria</taxon>
        <taxon>Bacillati</taxon>
        <taxon>Actinomycetota</taxon>
        <taxon>Actinomycetes</taxon>
        <taxon>Micromonosporales</taxon>
        <taxon>Micromonosporaceae</taxon>
        <taxon>Dactylosporangium</taxon>
    </lineage>
</organism>
<dbReference type="PANTHER" id="PTHR42920:SF5">
    <property type="entry name" value="EAMA DOMAIN-CONTAINING PROTEIN"/>
    <property type="match status" value="1"/>
</dbReference>
<feature type="transmembrane region" description="Helical" evidence="8">
    <location>
        <begin position="153"/>
        <end position="172"/>
    </location>
</feature>
<protein>
    <submittedName>
        <fullName evidence="10">DMT family transporter</fullName>
    </submittedName>
</protein>
<keyword evidence="3" id="KW-1003">Cell membrane</keyword>
<feature type="transmembrane region" description="Helical" evidence="8">
    <location>
        <begin position="265"/>
        <end position="283"/>
    </location>
</feature>
<feature type="transmembrane region" description="Helical" evidence="8">
    <location>
        <begin position="33"/>
        <end position="55"/>
    </location>
</feature>
<evidence type="ECO:0000313" key="11">
    <source>
        <dbReference type="Proteomes" id="UP001059617"/>
    </source>
</evidence>
<feature type="transmembrane region" description="Helical" evidence="8">
    <location>
        <begin position="94"/>
        <end position="115"/>
    </location>
</feature>
<evidence type="ECO:0000256" key="6">
    <source>
        <dbReference type="ARBA" id="ARBA00023136"/>
    </source>
</evidence>
<feature type="transmembrane region" description="Helical" evidence="8">
    <location>
        <begin position="127"/>
        <end position="147"/>
    </location>
</feature>
<feature type="domain" description="EamA" evidence="9">
    <location>
        <begin position="2"/>
        <end position="139"/>
    </location>
</feature>
<feature type="domain" description="EamA" evidence="9">
    <location>
        <begin position="150"/>
        <end position="283"/>
    </location>
</feature>
<keyword evidence="6 8" id="KW-0472">Membrane</keyword>
<proteinExistence type="inferred from homology"/>
<feature type="transmembrane region" description="Helical" evidence="8">
    <location>
        <begin position="211"/>
        <end position="234"/>
    </location>
</feature>
<evidence type="ECO:0000256" key="4">
    <source>
        <dbReference type="ARBA" id="ARBA00022692"/>
    </source>
</evidence>
<feature type="compositionally biased region" description="Low complexity" evidence="7">
    <location>
        <begin position="303"/>
        <end position="323"/>
    </location>
</feature>
<reference evidence="10" key="1">
    <citation type="submission" date="2021-04" db="EMBL/GenBank/DDBJ databases">
        <authorList>
            <person name="Hartkoorn R.C."/>
            <person name="Beaudoing E."/>
            <person name="Hot D."/>
        </authorList>
    </citation>
    <scope>NUCLEOTIDE SEQUENCE</scope>
    <source>
        <strain evidence="10">NRRL B-16292</strain>
    </source>
</reference>
<dbReference type="EMBL" id="CP073720">
    <property type="protein sequence ID" value="UWP85290.1"/>
    <property type="molecule type" value="Genomic_DNA"/>
</dbReference>
<evidence type="ECO:0000256" key="1">
    <source>
        <dbReference type="ARBA" id="ARBA00004651"/>
    </source>
</evidence>
<name>A0ABY5W7F0_9ACTN</name>
<evidence type="ECO:0000256" key="2">
    <source>
        <dbReference type="ARBA" id="ARBA00007362"/>
    </source>
</evidence>
<evidence type="ECO:0000256" key="5">
    <source>
        <dbReference type="ARBA" id="ARBA00022989"/>
    </source>
</evidence>
<evidence type="ECO:0000256" key="7">
    <source>
        <dbReference type="SAM" id="MobiDB-lite"/>
    </source>
</evidence>
<feature type="transmembrane region" description="Helical" evidence="8">
    <location>
        <begin position="67"/>
        <end position="88"/>
    </location>
</feature>
<dbReference type="Proteomes" id="UP001059617">
    <property type="component" value="Chromosome"/>
</dbReference>
<gene>
    <name evidence="10" type="ORF">Dfulv_14075</name>
</gene>
<feature type="transmembrane region" description="Helical" evidence="8">
    <location>
        <begin position="179"/>
        <end position="199"/>
    </location>
</feature>
<dbReference type="InterPro" id="IPR000620">
    <property type="entry name" value="EamA_dom"/>
</dbReference>
<dbReference type="SUPFAM" id="SSF103481">
    <property type="entry name" value="Multidrug resistance efflux transporter EmrE"/>
    <property type="match status" value="2"/>
</dbReference>
<evidence type="ECO:0000313" key="10">
    <source>
        <dbReference type="EMBL" id="UWP85290.1"/>
    </source>
</evidence>
<sequence length="323" mass="32665">MGPALCLLSAACFGAMAIFGKFAYETGVTPATALLVRFTLAAVMLAVLLALRPGLRRTGTAPSRRAVVIALGLGAVGYATQAGLYFAALELMDASPLSLILYTYPVLVTVGAVLLGRDRLTPRRSAALAAASAGTLLVLLGTGGASFHPLGVLLGFGSAVTYTMYILVADTVVHELPPVVLTTLVMTGAAGAFGARALVTGGVDLGFRAAGWWWLACIAVVSTVLAVLAFFAGLRRTGPSAAAILSTFEPVVTTGLATLTLGESLTVAQLAGGVLVLASVAVLQTGQIIKSTSSTAVPPAPTSRMVPTSSSISRSSSVQRSGT</sequence>
<dbReference type="InterPro" id="IPR037185">
    <property type="entry name" value="EmrE-like"/>
</dbReference>
<dbReference type="InterPro" id="IPR051258">
    <property type="entry name" value="Diverse_Substrate_Transporter"/>
</dbReference>
<evidence type="ECO:0000256" key="8">
    <source>
        <dbReference type="SAM" id="Phobius"/>
    </source>
</evidence>
<dbReference type="Gene3D" id="1.10.3730.20">
    <property type="match status" value="1"/>
</dbReference>
<feature type="transmembrane region" description="Helical" evidence="8">
    <location>
        <begin position="241"/>
        <end position="259"/>
    </location>
</feature>
<keyword evidence="11" id="KW-1185">Reference proteome</keyword>
<keyword evidence="5 8" id="KW-1133">Transmembrane helix</keyword>
<accession>A0ABY5W7F0</accession>
<reference evidence="10" key="2">
    <citation type="submission" date="2022-09" db="EMBL/GenBank/DDBJ databases">
        <title>Biosynthetic gene clusters of Dactylosporangioum fulvum.</title>
        <authorList>
            <person name="Caradec T."/>
        </authorList>
    </citation>
    <scope>NUCLEOTIDE SEQUENCE</scope>
    <source>
        <strain evidence="10">NRRL B-16292</strain>
    </source>
</reference>
<comment type="subcellular location">
    <subcellularLocation>
        <location evidence="1">Cell membrane</location>
        <topology evidence="1">Multi-pass membrane protein</topology>
    </subcellularLocation>
</comment>
<dbReference type="Pfam" id="PF00892">
    <property type="entry name" value="EamA"/>
    <property type="match status" value="2"/>
</dbReference>
<dbReference type="RefSeq" id="WP_259863382.1">
    <property type="nucleotide sequence ID" value="NZ_BAAAST010000006.1"/>
</dbReference>